<keyword evidence="3" id="KW-1185">Reference proteome</keyword>
<keyword evidence="2" id="KW-0328">Glycosyltransferase</keyword>
<proteinExistence type="predicted"/>
<evidence type="ECO:0000259" key="1">
    <source>
        <dbReference type="Pfam" id="PF00534"/>
    </source>
</evidence>
<dbReference type="GO" id="GO:0016757">
    <property type="term" value="F:glycosyltransferase activity"/>
    <property type="evidence" value="ECO:0007669"/>
    <property type="project" value="UniProtKB-KW"/>
</dbReference>
<sequence length="366" mass="40526">MPRPLLVVVMPSLRISGGNKEVVRLVQELLEQGGTDAVIACMWKHPHEVETNGIPVIHLSDTIPVRGSALGQLPGIALGFRRLIRRLQTGAHGQLHLLLGHYSTYLAVFLAPLLPRICFNQDMEWLFVRQGWKRSLLKRAILLTNRRSCVVTTNEFVTESYRANGVQPFGEASIWAEPRWLATSVSANRHIDVLMLLRGSGIKRLDLAREALSLFQARTRLRVAVITPDTAIADSISGDLAQVFLRPSDDDMEAIFARSRVFLLLSDVEGFGLPPLEAMGSGCVPVCRDSGGVRCYMHGEFHELLFPLDRPVEEIVDAVAERVRSGSLPTSAAAQQAFRDGLQASRASREDCLRRLHQMLCGPPTD</sequence>
<dbReference type="InterPro" id="IPR001296">
    <property type="entry name" value="Glyco_trans_1"/>
</dbReference>
<dbReference type="Pfam" id="PF00534">
    <property type="entry name" value="Glycos_transf_1"/>
    <property type="match status" value="1"/>
</dbReference>
<feature type="domain" description="Glycosyl transferase family 1" evidence="1">
    <location>
        <begin position="242"/>
        <end position="324"/>
    </location>
</feature>
<evidence type="ECO:0000313" key="3">
    <source>
        <dbReference type="Proteomes" id="UP001634747"/>
    </source>
</evidence>
<reference evidence="2 3" key="1">
    <citation type="submission" date="2024-12" db="EMBL/GenBank/DDBJ databases">
        <authorList>
            <person name="Lee Y."/>
        </authorList>
    </citation>
    <scope>NUCLEOTIDE SEQUENCE [LARGE SCALE GENOMIC DNA]</scope>
    <source>
        <strain evidence="2 3">03SUJ4</strain>
    </source>
</reference>
<dbReference type="Proteomes" id="UP001634747">
    <property type="component" value="Unassembled WGS sequence"/>
</dbReference>
<accession>A0ABW9KNS4</accession>
<comment type="caution">
    <text evidence="2">The sequence shown here is derived from an EMBL/GenBank/DDBJ whole genome shotgun (WGS) entry which is preliminary data.</text>
</comment>
<dbReference type="EC" id="2.4.-.-" evidence="2"/>
<keyword evidence="2" id="KW-0808">Transferase</keyword>
<name>A0ABW9KNS4_9BACT</name>
<gene>
    <name evidence="2" type="ORF">ACK2TP_12500</name>
</gene>
<evidence type="ECO:0000313" key="2">
    <source>
        <dbReference type="EMBL" id="MFN2976586.1"/>
    </source>
</evidence>
<dbReference type="RefSeq" id="WP_263411943.1">
    <property type="nucleotide sequence ID" value="NZ_BAABBH010000001.1"/>
</dbReference>
<dbReference type="SUPFAM" id="SSF53756">
    <property type="entry name" value="UDP-Glycosyltransferase/glycogen phosphorylase"/>
    <property type="match status" value="1"/>
</dbReference>
<dbReference type="Gene3D" id="3.40.50.2000">
    <property type="entry name" value="Glycogen Phosphorylase B"/>
    <property type="match status" value="1"/>
</dbReference>
<protein>
    <submittedName>
        <fullName evidence="2">Glycosyltransferase</fullName>
        <ecNumber evidence="2">2.4.-.-</ecNumber>
    </submittedName>
</protein>
<organism evidence="2 3">
    <name type="scientific">Terriglobus aquaticus</name>
    <dbReference type="NCBI Taxonomy" id="940139"/>
    <lineage>
        <taxon>Bacteria</taxon>
        <taxon>Pseudomonadati</taxon>
        <taxon>Acidobacteriota</taxon>
        <taxon>Terriglobia</taxon>
        <taxon>Terriglobales</taxon>
        <taxon>Acidobacteriaceae</taxon>
        <taxon>Terriglobus</taxon>
    </lineage>
</organism>
<dbReference type="EMBL" id="JBJYXY010000001">
    <property type="protein sequence ID" value="MFN2976586.1"/>
    <property type="molecule type" value="Genomic_DNA"/>
</dbReference>